<dbReference type="Gene3D" id="1.10.405.10">
    <property type="entry name" value="Guanine Nucleotide Dissociation Inhibitor, domain 1"/>
    <property type="match status" value="1"/>
</dbReference>
<evidence type="ECO:0000313" key="7">
    <source>
        <dbReference type="Proteomes" id="UP000035721"/>
    </source>
</evidence>
<organism evidence="6 7">
    <name type="scientific">Nostocoides japonicum T1-X7</name>
    <dbReference type="NCBI Taxonomy" id="1194083"/>
    <lineage>
        <taxon>Bacteria</taxon>
        <taxon>Bacillati</taxon>
        <taxon>Actinomycetota</taxon>
        <taxon>Actinomycetes</taxon>
        <taxon>Micrococcales</taxon>
        <taxon>Intrasporangiaceae</taxon>
        <taxon>Nostocoides</taxon>
    </lineage>
</organism>
<dbReference type="AlphaFoldDB" id="A0A077M2Q5"/>
<dbReference type="InterPro" id="IPR050703">
    <property type="entry name" value="Flavin_MAO"/>
</dbReference>
<dbReference type="InterPro" id="IPR036188">
    <property type="entry name" value="FAD/NAD-bd_sf"/>
</dbReference>
<proteinExistence type="inferred from homology"/>
<evidence type="ECO:0000256" key="2">
    <source>
        <dbReference type="ARBA" id="ARBA00005995"/>
    </source>
</evidence>
<comment type="cofactor">
    <cofactor evidence="1">
        <name>FAD</name>
        <dbReference type="ChEBI" id="CHEBI:57692"/>
    </cofactor>
</comment>
<dbReference type="Gene3D" id="3.50.50.60">
    <property type="entry name" value="FAD/NAD(P)-binding domain"/>
    <property type="match status" value="1"/>
</dbReference>
<dbReference type="Proteomes" id="UP000035721">
    <property type="component" value="Unassembled WGS sequence"/>
</dbReference>
<dbReference type="InterPro" id="IPR001613">
    <property type="entry name" value="Flavin_amine_oxidase"/>
</dbReference>
<feature type="domain" description="Amine oxidase" evidence="5">
    <location>
        <begin position="32"/>
        <end position="458"/>
    </location>
</feature>
<dbReference type="PRINTS" id="PR00757">
    <property type="entry name" value="AMINEOXDASEF"/>
</dbReference>
<feature type="binding site" evidence="4">
    <location>
        <position position="251"/>
    </location>
    <ligand>
        <name>FAD</name>
        <dbReference type="ChEBI" id="CHEBI:57692"/>
    </ligand>
</feature>
<dbReference type="OrthoDB" id="337830at2"/>
<dbReference type="PANTHER" id="PTHR43563:SF1">
    <property type="entry name" value="AMINE OXIDASE [FLAVIN-CONTAINING] B"/>
    <property type="match status" value="1"/>
</dbReference>
<dbReference type="InterPro" id="IPR002937">
    <property type="entry name" value="Amino_oxidase"/>
</dbReference>
<evidence type="ECO:0000256" key="3">
    <source>
        <dbReference type="ARBA" id="ARBA00023002"/>
    </source>
</evidence>
<evidence type="ECO:0000259" key="5">
    <source>
        <dbReference type="Pfam" id="PF01593"/>
    </source>
</evidence>
<dbReference type="GO" id="GO:0016491">
    <property type="term" value="F:oxidoreductase activity"/>
    <property type="evidence" value="ECO:0007669"/>
    <property type="project" value="UniProtKB-KW"/>
</dbReference>
<feature type="binding site" evidence="4">
    <location>
        <position position="355"/>
    </location>
    <ligand>
        <name>substrate</name>
    </ligand>
</feature>
<protein>
    <submittedName>
        <fullName evidence="6">Putative flavin-containing monoamine oxidase aofH</fullName>
        <ecNumber evidence="6">1.4.3.-</ecNumber>
    </submittedName>
</protein>
<dbReference type="Gene3D" id="3.90.660.10">
    <property type="match status" value="1"/>
</dbReference>
<comment type="similarity">
    <text evidence="2">Belongs to the flavin monoamine oxidase family.</text>
</comment>
<gene>
    <name evidence="6" type="primary">aofH</name>
    <name evidence="6" type="ORF">BN12_30040</name>
</gene>
<evidence type="ECO:0000256" key="1">
    <source>
        <dbReference type="ARBA" id="ARBA00001974"/>
    </source>
</evidence>
<dbReference type="STRING" id="1194083.BN12_30040"/>
<feature type="binding site" evidence="4">
    <location>
        <position position="435"/>
    </location>
    <ligand>
        <name>FAD</name>
        <dbReference type="ChEBI" id="CHEBI:57692"/>
    </ligand>
</feature>
<dbReference type="SUPFAM" id="SSF54373">
    <property type="entry name" value="FAD-linked reductases, C-terminal domain"/>
    <property type="match status" value="1"/>
</dbReference>
<accession>A0A077M2Q5</accession>
<reference evidence="6 7" key="1">
    <citation type="journal article" date="2013" name="ISME J.">
        <title>A metabolic model for members of the genus Tetrasphaera involved in enhanced biological phosphorus removal.</title>
        <authorList>
            <person name="Kristiansen R."/>
            <person name="Nguyen H.T.T."/>
            <person name="Saunders A.M."/>
            <person name="Nielsen J.L."/>
            <person name="Wimmer R."/>
            <person name="Le V.Q."/>
            <person name="McIlroy S.J."/>
            <person name="Petrovski S."/>
            <person name="Seviour R.J."/>
            <person name="Calteau A."/>
            <person name="Nielsen K.L."/>
            <person name="Nielsen P.H."/>
        </authorList>
    </citation>
    <scope>NUCLEOTIDE SEQUENCE [LARGE SCALE GENOMIC DNA]</scope>
    <source>
        <strain evidence="6 7">T1-X7</strain>
    </source>
</reference>
<dbReference type="PANTHER" id="PTHR43563">
    <property type="entry name" value="AMINE OXIDASE"/>
    <property type="match status" value="1"/>
</dbReference>
<dbReference type="RefSeq" id="WP_083454309.1">
    <property type="nucleotide sequence ID" value="NZ_HF570958.1"/>
</dbReference>
<dbReference type="EMBL" id="CAJB01000223">
    <property type="protein sequence ID" value="CCH78514.1"/>
    <property type="molecule type" value="Genomic_DNA"/>
</dbReference>
<dbReference type="SUPFAM" id="SSF51905">
    <property type="entry name" value="FAD/NAD(P)-binding domain"/>
    <property type="match status" value="1"/>
</dbReference>
<evidence type="ECO:0000256" key="4">
    <source>
        <dbReference type="PIRSR" id="PIRSR601613-1"/>
    </source>
</evidence>
<sequence length="475" mass="51336">MSVSRKQPPAPVVQGPAPTRTSVDVVIVGAGFAGLSAAERLVSRGCSVLVLEGRDRVGGRSLTGEVAGIPVDFGATWVARRHTAVRELADRVGCETIPQYAAGRQVAIMGGRRYTYKHTIPTPSPIALLDIARMQLAMESLMRTVDVDAAWTSKDAARLDSMSFGEWLERKRPHRSTRALMTLVSKVQWGCLPAEVSLLHVLRYTKAAGGLDHMLDVEGGQQQDRLRETTQEITMRLAERLGDRVVVGAPVRSITQHDTGVTVATDSLEVEARYAIVTAAPEHRADIAFSPALPARAEGLNRTWRMGALSKAFAAYETPFWREGGLSGEALTDTGPVFITFDVSPEAGPGILMVFCDPTVFDGFTVAERRDRVIPQLVDLYGERARRPLDYADHCWGTDEFAPGGPNAAVGPYATTAYGSALLEPHGRIHWAGTEAAGEWAGSMNGAVLTGWRAAEAVHGRLVETTDRVVEASMR</sequence>
<evidence type="ECO:0000313" key="6">
    <source>
        <dbReference type="EMBL" id="CCH78514.1"/>
    </source>
</evidence>
<keyword evidence="3 6" id="KW-0560">Oxidoreductase</keyword>
<comment type="caution">
    <text evidence="6">The sequence shown here is derived from an EMBL/GenBank/DDBJ whole genome shotgun (WGS) entry which is preliminary data.</text>
</comment>
<name>A0A077M2Q5_9MICO</name>
<keyword evidence="7" id="KW-1185">Reference proteome</keyword>
<dbReference type="Pfam" id="PF01593">
    <property type="entry name" value="Amino_oxidase"/>
    <property type="match status" value="1"/>
</dbReference>
<dbReference type="EC" id="1.4.3.-" evidence="6"/>